<proteinExistence type="predicted"/>
<evidence type="ECO:0000313" key="2">
    <source>
        <dbReference type="Proteomes" id="UP001281147"/>
    </source>
</evidence>
<protein>
    <submittedName>
        <fullName evidence="1">Uncharacterized protein</fullName>
    </submittedName>
</protein>
<keyword evidence="2" id="KW-1185">Reference proteome</keyword>
<dbReference type="EMBL" id="JAUTXU010000137">
    <property type="protein sequence ID" value="KAK3704641.1"/>
    <property type="molecule type" value="Genomic_DNA"/>
</dbReference>
<name>A0ACC3MWS4_9PEZI</name>
<gene>
    <name evidence="1" type="ORF">LTR37_013740</name>
</gene>
<evidence type="ECO:0000313" key="1">
    <source>
        <dbReference type="EMBL" id="KAK3704641.1"/>
    </source>
</evidence>
<reference evidence="1" key="1">
    <citation type="submission" date="2023-07" db="EMBL/GenBank/DDBJ databases">
        <title>Black Yeasts Isolated from many extreme environments.</title>
        <authorList>
            <person name="Coleine C."/>
            <person name="Stajich J.E."/>
            <person name="Selbmann L."/>
        </authorList>
    </citation>
    <scope>NUCLEOTIDE SEQUENCE</scope>
    <source>
        <strain evidence="1">CCFEE 5714</strain>
    </source>
</reference>
<organism evidence="1 2">
    <name type="scientific">Vermiconidia calcicola</name>
    <dbReference type="NCBI Taxonomy" id="1690605"/>
    <lineage>
        <taxon>Eukaryota</taxon>
        <taxon>Fungi</taxon>
        <taxon>Dikarya</taxon>
        <taxon>Ascomycota</taxon>
        <taxon>Pezizomycotina</taxon>
        <taxon>Dothideomycetes</taxon>
        <taxon>Dothideomycetidae</taxon>
        <taxon>Mycosphaerellales</taxon>
        <taxon>Extremaceae</taxon>
        <taxon>Vermiconidia</taxon>
    </lineage>
</organism>
<dbReference type="Proteomes" id="UP001281147">
    <property type="component" value="Unassembled WGS sequence"/>
</dbReference>
<comment type="caution">
    <text evidence="1">The sequence shown here is derived from an EMBL/GenBank/DDBJ whole genome shotgun (WGS) entry which is preliminary data.</text>
</comment>
<accession>A0ACC3MWS4</accession>
<sequence>MPGFTNVELRKEEDINGLGRRIKRSLSVSDGDEPATPRKAVKTGTLDHPQSHSPGRNGTSLETKSDLTPPAAKAKLKSAFKTVSLKKASVCVTWADQKAPSILTDTETPAATTKLTESGNQDSEEEDSDEEDSDALERDFKIEQLEREKDRLKKRIKADLKTLEKVEVELEIKQLEQERDQLLKRMTTDRERVGMIKETVRRRTTNTAAAFYET</sequence>